<evidence type="ECO:0000256" key="2">
    <source>
        <dbReference type="ARBA" id="ARBA00022801"/>
    </source>
</evidence>
<evidence type="ECO:0000256" key="4">
    <source>
        <dbReference type="ARBA" id="ARBA00022840"/>
    </source>
</evidence>
<keyword evidence="3 7" id="KW-0347">Helicase</keyword>
<comment type="similarity">
    <text evidence="5 7">Belongs to the DEAD box helicase family.</text>
</comment>
<feature type="domain" description="Helicase ATP-binding" evidence="9">
    <location>
        <begin position="41"/>
        <end position="211"/>
    </location>
</feature>
<keyword evidence="1 7" id="KW-0547">Nucleotide-binding</keyword>
<keyword evidence="4 7" id="KW-0067">ATP-binding</keyword>
<dbReference type="Gene3D" id="3.40.50.300">
    <property type="entry name" value="P-loop containing nucleotide triphosphate hydrolases"/>
    <property type="match status" value="2"/>
</dbReference>
<dbReference type="PROSITE" id="PS51195">
    <property type="entry name" value="Q_MOTIF"/>
    <property type="match status" value="1"/>
</dbReference>
<feature type="domain" description="Helicase C-terminal" evidence="10">
    <location>
        <begin position="238"/>
        <end position="385"/>
    </location>
</feature>
<dbReference type="GO" id="GO:0005524">
    <property type="term" value="F:ATP binding"/>
    <property type="evidence" value="ECO:0007669"/>
    <property type="project" value="UniProtKB-KW"/>
</dbReference>
<dbReference type="SMART" id="SM00487">
    <property type="entry name" value="DEXDc"/>
    <property type="match status" value="1"/>
</dbReference>
<dbReference type="InterPro" id="IPR050079">
    <property type="entry name" value="DEAD_box_RNA_helicase"/>
</dbReference>
<dbReference type="Pfam" id="PF00271">
    <property type="entry name" value="Helicase_C"/>
    <property type="match status" value="1"/>
</dbReference>
<dbReference type="CDD" id="cd18787">
    <property type="entry name" value="SF2_C_DEAD"/>
    <property type="match status" value="1"/>
</dbReference>
<keyword evidence="2 7" id="KW-0378">Hydrolase</keyword>
<evidence type="ECO:0000256" key="8">
    <source>
        <dbReference type="SAM" id="MobiDB-lite"/>
    </source>
</evidence>
<dbReference type="GO" id="GO:0003676">
    <property type="term" value="F:nucleic acid binding"/>
    <property type="evidence" value="ECO:0007669"/>
    <property type="project" value="InterPro"/>
</dbReference>
<dbReference type="InterPro" id="IPR027417">
    <property type="entry name" value="P-loop_NTPase"/>
</dbReference>
<dbReference type="InterPro" id="IPR011545">
    <property type="entry name" value="DEAD/DEAH_box_helicase_dom"/>
</dbReference>
<proteinExistence type="inferred from homology"/>
<gene>
    <name evidence="12" type="primary">cshA</name>
    <name evidence="12" type="ORF">Mal52_11010</name>
</gene>
<evidence type="ECO:0000256" key="6">
    <source>
        <dbReference type="PROSITE-ProRule" id="PRU00552"/>
    </source>
</evidence>
<evidence type="ECO:0000259" key="10">
    <source>
        <dbReference type="PROSITE" id="PS51194"/>
    </source>
</evidence>
<dbReference type="Pfam" id="PF00270">
    <property type="entry name" value="DEAD"/>
    <property type="match status" value="1"/>
</dbReference>
<feature type="domain" description="DEAD-box RNA helicase Q" evidence="11">
    <location>
        <begin position="10"/>
        <end position="38"/>
    </location>
</feature>
<dbReference type="PANTHER" id="PTHR47959">
    <property type="entry name" value="ATP-DEPENDENT RNA HELICASE RHLE-RELATED"/>
    <property type="match status" value="1"/>
</dbReference>
<dbReference type="KEGG" id="sdyn:Mal52_11010"/>
<dbReference type="GO" id="GO:0016787">
    <property type="term" value="F:hydrolase activity"/>
    <property type="evidence" value="ECO:0007669"/>
    <property type="project" value="UniProtKB-KW"/>
</dbReference>
<name>A0A517ZJI8_9PLAN</name>
<dbReference type="EC" id="3.6.4.13" evidence="12"/>
<dbReference type="GO" id="GO:0003724">
    <property type="term" value="F:RNA helicase activity"/>
    <property type="evidence" value="ECO:0007669"/>
    <property type="project" value="UniProtKB-EC"/>
</dbReference>
<feature type="short sequence motif" description="Q motif" evidence="6">
    <location>
        <begin position="10"/>
        <end position="38"/>
    </location>
</feature>
<evidence type="ECO:0000259" key="11">
    <source>
        <dbReference type="PROSITE" id="PS51195"/>
    </source>
</evidence>
<reference evidence="12 13" key="1">
    <citation type="submission" date="2019-02" db="EMBL/GenBank/DDBJ databases">
        <title>Deep-cultivation of Planctomycetes and their phenomic and genomic characterization uncovers novel biology.</title>
        <authorList>
            <person name="Wiegand S."/>
            <person name="Jogler M."/>
            <person name="Boedeker C."/>
            <person name="Pinto D."/>
            <person name="Vollmers J."/>
            <person name="Rivas-Marin E."/>
            <person name="Kohn T."/>
            <person name="Peeters S.H."/>
            <person name="Heuer A."/>
            <person name="Rast P."/>
            <person name="Oberbeckmann S."/>
            <person name="Bunk B."/>
            <person name="Jeske O."/>
            <person name="Meyerdierks A."/>
            <person name="Storesund J.E."/>
            <person name="Kallscheuer N."/>
            <person name="Luecker S."/>
            <person name="Lage O.M."/>
            <person name="Pohl T."/>
            <person name="Merkel B.J."/>
            <person name="Hornburger P."/>
            <person name="Mueller R.-W."/>
            <person name="Bruemmer F."/>
            <person name="Labrenz M."/>
            <person name="Spormann A.M."/>
            <person name="Op den Camp H."/>
            <person name="Overmann J."/>
            <person name="Amann R."/>
            <person name="Jetten M.S.M."/>
            <person name="Mascher T."/>
            <person name="Medema M.H."/>
            <person name="Devos D.P."/>
            <person name="Kaster A.-K."/>
            <person name="Ovreas L."/>
            <person name="Rohde M."/>
            <person name="Galperin M.Y."/>
            <person name="Jogler C."/>
        </authorList>
    </citation>
    <scope>NUCLEOTIDE SEQUENCE [LARGE SCALE GENOMIC DNA]</scope>
    <source>
        <strain evidence="12 13">Mal52</strain>
    </source>
</reference>
<feature type="compositionally biased region" description="Basic and acidic residues" evidence="8">
    <location>
        <begin position="384"/>
        <end position="402"/>
    </location>
</feature>
<dbReference type="PROSITE" id="PS51192">
    <property type="entry name" value="HELICASE_ATP_BIND_1"/>
    <property type="match status" value="1"/>
</dbReference>
<dbReference type="RefSeq" id="WP_145374659.1">
    <property type="nucleotide sequence ID" value="NZ_CP036276.1"/>
</dbReference>
<dbReference type="GO" id="GO:0005829">
    <property type="term" value="C:cytosol"/>
    <property type="evidence" value="ECO:0007669"/>
    <property type="project" value="TreeGrafter"/>
</dbReference>
<evidence type="ECO:0000256" key="7">
    <source>
        <dbReference type="RuleBase" id="RU000492"/>
    </source>
</evidence>
<feature type="region of interest" description="Disordered" evidence="8">
    <location>
        <begin position="384"/>
        <end position="410"/>
    </location>
</feature>
<dbReference type="AlphaFoldDB" id="A0A517ZJI8"/>
<dbReference type="InterPro" id="IPR014001">
    <property type="entry name" value="Helicase_ATP-bd"/>
</dbReference>
<evidence type="ECO:0000256" key="5">
    <source>
        <dbReference type="ARBA" id="ARBA00038437"/>
    </source>
</evidence>
<dbReference type="SUPFAM" id="SSF52540">
    <property type="entry name" value="P-loop containing nucleoside triphosphate hydrolases"/>
    <property type="match status" value="1"/>
</dbReference>
<dbReference type="SMART" id="SM00490">
    <property type="entry name" value="HELICc"/>
    <property type="match status" value="1"/>
</dbReference>
<dbReference type="EMBL" id="CP036276">
    <property type="protein sequence ID" value="QDU42634.1"/>
    <property type="molecule type" value="Genomic_DNA"/>
</dbReference>
<sequence length="422" mass="47033">MSNETEKPTKGFADFGLSETTLKALKKVNYETPSPIQAAFIPIAVTGKDCMGQAQTGTGKTASFVLPSLQAIDDRIPATQVLVLTPTRELSDQVNAEAQRLCHGTKCRTTSCVGGKDIRKQISDLKRGAQIAVGTPGRVLDLISRGVLDLSTLKIVILDEADRMLDIGFRPDIEKILRSCPAKRQTLLLSATMPPPVERLARRFMNEPERVDLSTKGIAATTVEQFCVTVDRNRKYELLTRVLFQEKPRQAIVFTRTKRGADALLKRLSRKLTKQIAVIHGDLQQRQRDRVLNGFREGNIRLLIATDVMGRGIDVSGVSHIINYDIPEFCDDYVHRIGRTGRMNGELGRGFTFVTPEEGEQLTNIEIRINGLLEPYTVPNFDAFEPRKPYDPEKAAEEREKAPPAPTRNGRFRRTALAARVV</sequence>
<evidence type="ECO:0000256" key="1">
    <source>
        <dbReference type="ARBA" id="ARBA00022741"/>
    </source>
</evidence>
<dbReference type="InterPro" id="IPR044742">
    <property type="entry name" value="DEAD/DEAH_RhlB"/>
</dbReference>
<dbReference type="InterPro" id="IPR014014">
    <property type="entry name" value="RNA_helicase_DEAD_Q_motif"/>
</dbReference>
<dbReference type="Proteomes" id="UP000319383">
    <property type="component" value="Chromosome"/>
</dbReference>
<dbReference type="InterPro" id="IPR001650">
    <property type="entry name" value="Helicase_C-like"/>
</dbReference>
<dbReference type="CDD" id="cd00268">
    <property type="entry name" value="DEADc"/>
    <property type="match status" value="1"/>
</dbReference>
<keyword evidence="13" id="KW-1185">Reference proteome</keyword>
<dbReference type="PANTHER" id="PTHR47959:SF13">
    <property type="entry name" value="ATP-DEPENDENT RNA HELICASE RHLE"/>
    <property type="match status" value="1"/>
</dbReference>
<dbReference type="PROSITE" id="PS00039">
    <property type="entry name" value="DEAD_ATP_HELICASE"/>
    <property type="match status" value="1"/>
</dbReference>
<accession>A0A517ZJI8</accession>
<protein>
    <submittedName>
        <fullName evidence="12">DEAD-box ATP-dependent RNA helicase CshA</fullName>
        <ecNumber evidence="12">3.6.4.13</ecNumber>
    </submittedName>
</protein>
<dbReference type="PROSITE" id="PS51194">
    <property type="entry name" value="HELICASE_CTER"/>
    <property type="match status" value="1"/>
</dbReference>
<evidence type="ECO:0000256" key="3">
    <source>
        <dbReference type="ARBA" id="ARBA00022806"/>
    </source>
</evidence>
<evidence type="ECO:0000313" key="13">
    <source>
        <dbReference type="Proteomes" id="UP000319383"/>
    </source>
</evidence>
<evidence type="ECO:0000313" key="12">
    <source>
        <dbReference type="EMBL" id="QDU42634.1"/>
    </source>
</evidence>
<dbReference type="InterPro" id="IPR000629">
    <property type="entry name" value="RNA-helicase_DEAD-box_CS"/>
</dbReference>
<evidence type="ECO:0000259" key="9">
    <source>
        <dbReference type="PROSITE" id="PS51192"/>
    </source>
</evidence>
<organism evidence="12 13">
    <name type="scientific">Symmachiella dynata</name>
    <dbReference type="NCBI Taxonomy" id="2527995"/>
    <lineage>
        <taxon>Bacteria</taxon>
        <taxon>Pseudomonadati</taxon>
        <taxon>Planctomycetota</taxon>
        <taxon>Planctomycetia</taxon>
        <taxon>Planctomycetales</taxon>
        <taxon>Planctomycetaceae</taxon>
        <taxon>Symmachiella</taxon>
    </lineage>
</organism>